<gene>
    <name evidence="3" type="ORF">ED733_007065</name>
    <name evidence="2" type="ORF">NOR_04045</name>
</gene>
<reference evidence="5" key="2">
    <citation type="submission" date="2018-12" db="EMBL/GenBank/DDBJ databases">
        <title>The complete genome of Metarhizium rileyi, a key fungal pathogen of Lepidoptera.</title>
        <authorList>
            <person name="Binneck E."/>
            <person name="Lastra C.C.L."/>
            <person name="Sosa-Gomez D.R."/>
        </authorList>
    </citation>
    <scope>NUCLEOTIDE SEQUENCE [LARGE SCALE GENOMIC DNA]</scope>
    <source>
        <strain evidence="5">Cep018-CH2</strain>
    </source>
</reference>
<feature type="compositionally biased region" description="Polar residues" evidence="1">
    <location>
        <begin position="34"/>
        <end position="44"/>
    </location>
</feature>
<dbReference type="Pfam" id="PF08539">
    <property type="entry name" value="HbrB"/>
    <property type="match status" value="1"/>
</dbReference>
<dbReference type="Proteomes" id="UP000317257">
    <property type="component" value="Unassembled WGS sequence"/>
</dbReference>
<dbReference type="GO" id="GO:0038203">
    <property type="term" value="P:TORC2 signaling"/>
    <property type="evidence" value="ECO:0007669"/>
    <property type="project" value="TreeGrafter"/>
</dbReference>
<accession>A0A167ERU8</accession>
<dbReference type="PANTHER" id="PTHR32428">
    <property type="entry name" value="TARGET OF RAPAMYCIN COMPLEX 2 SUBUNIT BIT61-RELATED"/>
    <property type="match status" value="1"/>
</dbReference>
<feature type="region of interest" description="Disordered" evidence="1">
    <location>
        <begin position="406"/>
        <end position="444"/>
    </location>
</feature>
<keyword evidence="4" id="KW-1185">Reference proteome</keyword>
<feature type="compositionally biased region" description="Polar residues" evidence="1">
    <location>
        <begin position="711"/>
        <end position="729"/>
    </location>
</feature>
<dbReference type="OMA" id="VELWLFT"/>
<feature type="compositionally biased region" description="Pro residues" evidence="1">
    <location>
        <begin position="283"/>
        <end position="293"/>
    </location>
</feature>
<proteinExistence type="predicted"/>
<feature type="region of interest" description="Disordered" evidence="1">
    <location>
        <begin position="1"/>
        <end position="148"/>
    </location>
</feature>
<evidence type="ECO:0000313" key="3">
    <source>
        <dbReference type="EMBL" id="TWU75640.1"/>
    </source>
</evidence>
<dbReference type="InterPro" id="IPR013745">
    <property type="entry name" value="Bit61/PRR5"/>
</dbReference>
<accession>A0A5C6GDY2</accession>
<dbReference type="OrthoDB" id="2290221at2759"/>
<evidence type="ECO:0000313" key="4">
    <source>
        <dbReference type="Proteomes" id="UP000243498"/>
    </source>
</evidence>
<feature type="region of interest" description="Disordered" evidence="1">
    <location>
        <begin position="709"/>
        <end position="735"/>
    </location>
</feature>
<reference evidence="2 4" key="1">
    <citation type="journal article" date="2016" name="Genome Biol. Evol.">
        <title>Divergent and convergent evolution of fungal pathogenicity.</title>
        <authorList>
            <person name="Shang Y."/>
            <person name="Xiao G."/>
            <person name="Zheng P."/>
            <person name="Cen K."/>
            <person name="Zhan S."/>
            <person name="Wang C."/>
        </authorList>
    </citation>
    <scope>NUCLEOTIDE SEQUENCE [LARGE SCALE GENOMIC DNA]</scope>
    <source>
        <strain evidence="2 4">RCEF 4871</strain>
    </source>
</reference>
<name>A0A167ERU8_METRR</name>
<dbReference type="PANTHER" id="PTHR32428:SF2">
    <property type="entry name" value="TARGET OF RAPAMYCIN COMPLEX 2 SUBUNIT BIT61-RELATED"/>
    <property type="match status" value="1"/>
</dbReference>
<feature type="compositionally biased region" description="Polar residues" evidence="1">
    <location>
        <begin position="188"/>
        <end position="202"/>
    </location>
</feature>
<evidence type="ECO:0000313" key="2">
    <source>
        <dbReference type="EMBL" id="OAA44317.1"/>
    </source>
</evidence>
<reference evidence="3" key="3">
    <citation type="journal article" date="2019" name="Microbiol. Resour. Announc.">
        <title>Genome Sequence of Metarhizium rileyi, a Microbial Control Agent for Lepidoptera.</title>
        <authorList>
            <person name="Binneck E."/>
            <person name="Lastra C.C.L."/>
            <person name="Sosa-Gomez D.R."/>
        </authorList>
    </citation>
    <scope>NUCLEOTIDE SEQUENCE</scope>
    <source>
        <strain evidence="3">Cep018-CH2</strain>
    </source>
</reference>
<dbReference type="EMBL" id="AZHC01000010">
    <property type="protein sequence ID" value="OAA44317.1"/>
    <property type="molecule type" value="Genomic_DNA"/>
</dbReference>
<sequence length="856" mass="91509">MQPGQPPPPPTTSGRPQTRAPGSFSPMPGAKNPSVDSTRQQPSAPTRPPPLRIHSSGSDDSLVAPSIPIAKSRQRPESPATPIYAQFATAHGNSSSSNVHQNYSRPGGGPGRLAAAGLSSPVLKSHSRKHSATQGYFDSTLPSTTSSNLSHISMSAAASQAAAAAAAAAAASGALSASQIAAQAAVMSHQNTSHTRQRSQTVPFPGEGADGVRRGSGSRVPLSPPILSLTEASAPRDSPFVGHAGQYFDRAAASHSSAATTAANVVFPRSGHSSPREKSTSPQPFPPVPPLPATIPEKSKAEKSKHKLFSRPGKSSSSKGETKEKNLQSPGKIGSALSALQRGNFSTSSLVDPPAQSLYNLNNSSSATIRPIEIFSDEKVKEKEKKHHFLSRQKQKLKDEYHLPLSSAASNSKPTDPHAPSSLYSFNVPPSPGPGTSTFSKSKKDKKLGDKLDCRLDNESTFHLVGDWSTSSGLPALSQQSTLYDVADPGKAVSQSNLAIDEAWPYLKSKLLVVFEGEDLRLPVEDFNRVVQTHIQWCIHKRSPTSMLDDLRDLLKTGFSMLDRTLRLTQEDRFIPTVVELWMLTFTSILPYMQSVFLPLDLEVSGCGVIMTSEQARDFWGGVVEPPTSTNKPARAAPAATVLDVRRLVLTAYRDIVILPRYDTLKTIFSRLSLEFLPSSFGNMALASPPLERMLSSSPSEAQSFMARPGTATSVDPSVGSYNSTSTTLLGEGSERGRSRAVSNVSFGSHGSDSLGAIRPYTPSGLPSLSSVREQNVEDSKQLTDMVGRMLQCMSVLSSIGGAGVAEDEGSKKVEELCKMLKLNWLGRGRTGRNRRGIVGGRVQRDELREELRVVA</sequence>
<dbReference type="AlphaFoldDB" id="A0A167ERU8"/>
<evidence type="ECO:0000313" key="5">
    <source>
        <dbReference type="Proteomes" id="UP000317257"/>
    </source>
</evidence>
<feature type="region of interest" description="Disordered" evidence="1">
    <location>
        <begin position="188"/>
        <end position="223"/>
    </location>
</feature>
<dbReference type="STRING" id="1081105.A0A167ERU8"/>
<protein>
    <submittedName>
        <fullName evidence="2">HbrB-like protein</fullName>
    </submittedName>
</protein>
<dbReference type="Proteomes" id="UP000243498">
    <property type="component" value="Unassembled WGS sequence"/>
</dbReference>
<comment type="caution">
    <text evidence="2">The sequence shown here is derived from an EMBL/GenBank/DDBJ whole genome shotgun (WGS) entry which is preliminary data.</text>
</comment>
<organism evidence="2 4">
    <name type="scientific">Metarhizium rileyi (strain RCEF 4871)</name>
    <name type="common">Nomuraea rileyi</name>
    <dbReference type="NCBI Taxonomy" id="1649241"/>
    <lineage>
        <taxon>Eukaryota</taxon>
        <taxon>Fungi</taxon>
        <taxon>Dikarya</taxon>
        <taxon>Ascomycota</taxon>
        <taxon>Pezizomycotina</taxon>
        <taxon>Sordariomycetes</taxon>
        <taxon>Hypocreomycetidae</taxon>
        <taxon>Hypocreales</taxon>
        <taxon>Clavicipitaceae</taxon>
        <taxon>Metarhizium</taxon>
    </lineage>
</organism>
<dbReference type="EMBL" id="SBHS01000007">
    <property type="protein sequence ID" value="TWU75640.1"/>
    <property type="molecule type" value="Genomic_DNA"/>
</dbReference>
<feature type="region of interest" description="Disordered" evidence="1">
    <location>
        <begin position="266"/>
        <end position="340"/>
    </location>
</feature>
<feature type="compositionally biased region" description="Low complexity" evidence="1">
    <location>
        <begin position="139"/>
        <end position="148"/>
    </location>
</feature>
<feature type="compositionally biased region" description="Pro residues" evidence="1">
    <location>
        <begin position="1"/>
        <end position="11"/>
    </location>
</feature>
<feature type="compositionally biased region" description="Polar residues" evidence="1">
    <location>
        <begin position="91"/>
        <end position="103"/>
    </location>
</feature>
<dbReference type="GO" id="GO:0031932">
    <property type="term" value="C:TORC2 complex"/>
    <property type="evidence" value="ECO:0007669"/>
    <property type="project" value="TreeGrafter"/>
</dbReference>
<evidence type="ECO:0000256" key="1">
    <source>
        <dbReference type="SAM" id="MobiDB-lite"/>
    </source>
</evidence>